<dbReference type="PANTHER" id="PTHR35038">
    <property type="entry name" value="DISSIMILATORY SULFITE REDUCTASE SIRA"/>
    <property type="match status" value="1"/>
</dbReference>
<feature type="domain" description="Cytochrome c-552/4" evidence="4">
    <location>
        <begin position="43"/>
        <end position="77"/>
    </location>
</feature>
<sequence length="524" mass="60582">MKTAMKPVLLLFIALLALALPATATTKADKEVNLRGDFVGSDECAKCHQSVYDEWKDTRHATVLRKLYTKENHRIEAPWGTEKEPKTATLVSGQKITTFMKGDKYWVTMHDAKDPSRDISRRIDAVGYKSQTNFMSWDEENNSLSYLPFTYWRDDNTGEHWGNFFYFLYWQPDGSFFPEEKLKDNINFLGYENRCADCHVTGFYAKSWEELPDIGRVVDEHNLWTTTEFRIGCEKCHGPGGTHVKSLNRKDIVNPENLAEENQADDCHQCHQSGYSSNYTAPHLNPYINENAVIFDEDNPLGPGDHFNVGENLEDYYTSFLRYQWAGTEYFQQGKSSAMQLASSKHGKAGINCKTCHDPHTQKTRKLTNDLCLDCHTDKGTAEHQMEAHKMMDVSCVDCHMPFMIGSRVRSVRYDNRSHHFDVLTPTDSLEQFDYLKQFTEPDADPENRQTKFWQKINENGACYDSWKYPSNMFWCTSFDVLPNACSSCHHSEFPLPGKFDDEQRNKLLRGQERYNKFLKATTK</sequence>
<dbReference type="Proteomes" id="UP000199409">
    <property type="component" value="Unassembled WGS sequence"/>
</dbReference>
<dbReference type="SUPFAM" id="SSF48695">
    <property type="entry name" value="Multiheme cytochromes"/>
    <property type="match status" value="1"/>
</dbReference>
<gene>
    <name evidence="5" type="ORF">SAMN05660420_01688</name>
</gene>
<dbReference type="InterPro" id="IPR023155">
    <property type="entry name" value="Cyt_c-552/4"/>
</dbReference>
<dbReference type="EMBL" id="FNQN01000004">
    <property type="protein sequence ID" value="SEA27530.1"/>
    <property type="molecule type" value="Genomic_DNA"/>
</dbReference>
<dbReference type="InterPro" id="IPR036280">
    <property type="entry name" value="Multihaem_cyt_sf"/>
</dbReference>
<dbReference type="InterPro" id="IPR010177">
    <property type="entry name" value="Paired_CXXCH_1"/>
</dbReference>
<evidence type="ECO:0000313" key="5">
    <source>
        <dbReference type="EMBL" id="SEA27530.1"/>
    </source>
</evidence>
<evidence type="ECO:0000313" key="6">
    <source>
        <dbReference type="Proteomes" id="UP000199409"/>
    </source>
</evidence>
<organism evidence="5 6">
    <name type="scientific">Desulfuromusa kysingii</name>
    <dbReference type="NCBI Taxonomy" id="37625"/>
    <lineage>
        <taxon>Bacteria</taxon>
        <taxon>Pseudomonadati</taxon>
        <taxon>Thermodesulfobacteriota</taxon>
        <taxon>Desulfuromonadia</taxon>
        <taxon>Desulfuromonadales</taxon>
        <taxon>Geopsychrobacteraceae</taxon>
        <taxon>Desulfuromusa</taxon>
    </lineage>
</organism>
<accession>A0A1H3ZV36</accession>
<name>A0A1H3ZV36_9BACT</name>
<feature type="signal peptide" evidence="2">
    <location>
        <begin position="1"/>
        <end position="24"/>
    </location>
</feature>
<dbReference type="STRING" id="37625.SAMN05660420_01688"/>
<dbReference type="CDD" id="cd08168">
    <property type="entry name" value="Cytochrom_C3"/>
    <property type="match status" value="1"/>
</dbReference>
<reference evidence="5 6" key="1">
    <citation type="submission" date="2016-10" db="EMBL/GenBank/DDBJ databases">
        <authorList>
            <person name="de Groot N.N."/>
        </authorList>
    </citation>
    <scope>NUCLEOTIDE SEQUENCE [LARGE SCALE GENOMIC DNA]</scope>
    <source>
        <strain evidence="5 6">DSM 7343</strain>
    </source>
</reference>
<dbReference type="Pfam" id="PF13435">
    <property type="entry name" value="Cytochrome_C554"/>
    <property type="match status" value="1"/>
</dbReference>
<feature type="domain" description="Doubled CXXCH motif" evidence="3">
    <location>
        <begin position="352"/>
        <end position="379"/>
    </location>
</feature>
<keyword evidence="1 2" id="KW-0732">Signal</keyword>
<dbReference type="InterPro" id="IPR051829">
    <property type="entry name" value="Multiheme_Cytochr_ET"/>
</dbReference>
<feature type="chain" id="PRO_5011541599" evidence="2">
    <location>
        <begin position="25"/>
        <end position="524"/>
    </location>
</feature>
<evidence type="ECO:0000256" key="1">
    <source>
        <dbReference type="ARBA" id="ARBA00022729"/>
    </source>
</evidence>
<dbReference type="AlphaFoldDB" id="A0A1H3ZV36"/>
<evidence type="ECO:0000256" key="2">
    <source>
        <dbReference type="SAM" id="SignalP"/>
    </source>
</evidence>
<dbReference type="Gene3D" id="1.10.1130.10">
    <property type="entry name" value="Flavocytochrome C3, Chain A"/>
    <property type="match status" value="2"/>
</dbReference>
<protein>
    <submittedName>
        <fullName evidence="5">Doubled CXXCH domain-containing protein</fullName>
    </submittedName>
</protein>
<dbReference type="PANTHER" id="PTHR35038:SF8">
    <property type="entry name" value="C-TYPE POLYHEME CYTOCHROME OMCC"/>
    <property type="match status" value="1"/>
</dbReference>
<evidence type="ECO:0000259" key="3">
    <source>
        <dbReference type="Pfam" id="PF09699"/>
    </source>
</evidence>
<dbReference type="Pfam" id="PF09699">
    <property type="entry name" value="Paired_CXXCH_1"/>
    <property type="match status" value="1"/>
</dbReference>
<dbReference type="OrthoDB" id="5477228at2"/>
<dbReference type="Gene3D" id="3.90.10.10">
    <property type="entry name" value="Cytochrome C3"/>
    <property type="match status" value="1"/>
</dbReference>
<proteinExistence type="predicted"/>
<keyword evidence="6" id="KW-1185">Reference proteome</keyword>
<evidence type="ECO:0000259" key="4">
    <source>
        <dbReference type="Pfam" id="PF13435"/>
    </source>
</evidence>